<organism evidence="3 4">
    <name type="scientific">Schizophyllum amplum</name>
    <dbReference type="NCBI Taxonomy" id="97359"/>
    <lineage>
        <taxon>Eukaryota</taxon>
        <taxon>Fungi</taxon>
        <taxon>Dikarya</taxon>
        <taxon>Basidiomycota</taxon>
        <taxon>Agaricomycotina</taxon>
        <taxon>Agaricomycetes</taxon>
        <taxon>Agaricomycetidae</taxon>
        <taxon>Agaricales</taxon>
        <taxon>Schizophyllaceae</taxon>
        <taxon>Schizophyllum</taxon>
    </lineage>
</organism>
<evidence type="ECO:0000256" key="2">
    <source>
        <dbReference type="SAM" id="MobiDB-lite"/>
    </source>
</evidence>
<comment type="caution">
    <text evidence="3">The sequence shown here is derived from an EMBL/GenBank/DDBJ whole genome shotgun (WGS) entry which is preliminary data.</text>
</comment>
<dbReference type="Proteomes" id="UP000320762">
    <property type="component" value="Unassembled WGS sequence"/>
</dbReference>
<evidence type="ECO:0000256" key="1">
    <source>
        <dbReference type="SAM" id="Coils"/>
    </source>
</evidence>
<dbReference type="AlphaFoldDB" id="A0A550CSI7"/>
<sequence length="384" mass="41074">MDDAKIALPKFLKLLTDNGVSVKSAMTVAGKIYKTYNTPNHLRALEDISLVRAGVDDKDTRKLVLAALRKAGYSSSGRTPRKRPADTDPVPGPSSDALAATTPARKRKRKEAVNDLLPSTAPDDAAQYGSLDFAEVLDAAAIVGHRTTVNRAPLMTAWAAVVAERLGFAKEEALSIASAFTEMNAITKGVSLGIYAKGKEKGLDAASGGAQPYVDLMGRRVALYRTQSGQWRALSRSGPTASDAAVAYEPSAAFAYISRAFRHTAPFVVGALRLLAASFPPAELNTKGYTLYADFRPAVTGWGERSEVSCDRILALRKAAEKEVKEAKKEKLATKEIGEQELKADMVETEDAVHAGVQGAAVPVKYEERPDPRAASVDALEAQQ</sequence>
<reference evidence="3 4" key="1">
    <citation type="journal article" date="2019" name="New Phytol.">
        <title>Comparative genomics reveals unique wood-decay strategies and fruiting body development in the Schizophyllaceae.</title>
        <authorList>
            <person name="Almasi E."/>
            <person name="Sahu N."/>
            <person name="Krizsan K."/>
            <person name="Balint B."/>
            <person name="Kovacs G.M."/>
            <person name="Kiss B."/>
            <person name="Cseklye J."/>
            <person name="Drula E."/>
            <person name="Henrissat B."/>
            <person name="Nagy I."/>
            <person name="Chovatia M."/>
            <person name="Adam C."/>
            <person name="LaButti K."/>
            <person name="Lipzen A."/>
            <person name="Riley R."/>
            <person name="Grigoriev I.V."/>
            <person name="Nagy L.G."/>
        </authorList>
    </citation>
    <scope>NUCLEOTIDE SEQUENCE [LARGE SCALE GENOMIC DNA]</scope>
    <source>
        <strain evidence="3 4">NL-1724</strain>
    </source>
</reference>
<evidence type="ECO:0000313" key="4">
    <source>
        <dbReference type="Proteomes" id="UP000320762"/>
    </source>
</evidence>
<evidence type="ECO:0000313" key="3">
    <source>
        <dbReference type="EMBL" id="TRM67729.1"/>
    </source>
</evidence>
<proteinExistence type="predicted"/>
<keyword evidence="4" id="KW-1185">Reference proteome</keyword>
<dbReference type="EMBL" id="VDMD01000002">
    <property type="protein sequence ID" value="TRM67729.1"/>
    <property type="molecule type" value="Genomic_DNA"/>
</dbReference>
<feature type="region of interest" description="Disordered" evidence="2">
    <location>
        <begin position="363"/>
        <end position="384"/>
    </location>
</feature>
<protein>
    <submittedName>
        <fullName evidence="3">Uncharacterized protein</fullName>
    </submittedName>
</protein>
<keyword evidence="1" id="KW-0175">Coiled coil</keyword>
<feature type="coiled-coil region" evidence="1">
    <location>
        <begin position="310"/>
        <end position="337"/>
    </location>
</feature>
<feature type="region of interest" description="Disordered" evidence="2">
    <location>
        <begin position="74"/>
        <end position="121"/>
    </location>
</feature>
<gene>
    <name evidence="3" type="ORF">BD626DRAFT_395140</name>
</gene>
<name>A0A550CSI7_9AGAR</name>
<dbReference type="OrthoDB" id="514070at2759"/>
<accession>A0A550CSI7</accession>